<sequence length="108" mass="12129">LWVDAVCINQAHLTEKTEQVRQMAQVYASASRVIVWLGPSYDDSGYVMDVIAAESVSEYTTPRFMAAVLSMLACPWFTRTWIVQEIVLPRTTPLLACGFNPSITWRAS</sequence>
<accession>A0AAN6U1S4</accession>
<gene>
    <name evidence="2" type="ORF">N657DRAFT_571065</name>
</gene>
<dbReference type="Pfam" id="PF06985">
    <property type="entry name" value="HET"/>
    <property type="match status" value="1"/>
</dbReference>
<proteinExistence type="predicted"/>
<dbReference type="GeneID" id="87825553"/>
<reference evidence="2" key="2">
    <citation type="submission" date="2023-05" db="EMBL/GenBank/DDBJ databases">
        <authorList>
            <consortium name="Lawrence Berkeley National Laboratory"/>
            <person name="Steindorff A."/>
            <person name="Hensen N."/>
            <person name="Bonometti L."/>
            <person name="Westerberg I."/>
            <person name="Brannstrom I.O."/>
            <person name="Guillou S."/>
            <person name="Cros-Aarteil S."/>
            <person name="Calhoun S."/>
            <person name="Haridas S."/>
            <person name="Kuo A."/>
            <person name="Mondo S."/>
            <person name="Pangilinan J."/>
            <person name="Riley R."/>
            <person name="Labutti K."/>
            <person name="Andreopoulos B."/>
            <person name="Lipzen A."/>
            <person name="Chen C."/>
            <person name="Yanf M."/>
            <person name="Daum C."/>
            <person name="Ng V."/>
            <person name="Clum A."/>
            <person name="Ohm R."/>
            <person name="Martin F."/>
            <person name="Silar P."/>
            <person name="Natvig D."/>
            <person name="Lalanne C."/>
            <person name="Gautier V."/>
            <person name="Ament-Velasquez S.L."/>
            <person name="Kruys A."/>
            <person name="Hutchinson M.I."/>
            <person name="Powell A.J."/>
            <person name="Barry K."/>
            <person name="Miller A.N."/>
            <person name="Grigoriev I.V."/>
            <person name="Debuchy R."/>
            <person name="Gladieux P."/>
            <person name="Thoren M.H."/>
            <person name="Johannesson H."/>
        </authorList>
    </citation>
    <scope>NUCLEOTIDE SEQUENCE</scope>
    <source>
        <strain evidence="2">CBS 731.68</strain>
    </source>
</reference>
<evidence type="ECO:0000313" key="2">
    <source>
        <dbReference type="EMBL" id="KAK4124589.1"/>
    </source>
</evidence>
<organism evidence="2 3">
    <name type="scientific">Parathielavia appendiculata</name>
    <dbReference type="NCBI Taxonomy" id="2587402"/>
    <lineage>
        <taxon>Eukaryota</taxon>
        <taxon>Fungi</taxon>
        <taxon>Dikarya</taxon>
        <taxon>Ascomycota</taxon>
        <taxon>Pezizomycotina</taxon>
        <taxon>Sordariomycetes</taxon>
        <taxon>Sordariomycetidae</taxon>
        <taxon>Sordariales</taxon>
        <taxon>Chaetomiaceae</taxon>
        <taxon>Parathielavia</taxon>
    </lineage>
</organism>
<name>A0AAN6U1S4_9PEZI</name>
<dbReference type="Proteomes" id="UP001302602">
    <property type="component" value="Unassembled WGS sequence"/>
</dbReference>
<reference evidence="2" key="1">
    <citation type="journal article" date="2023" name="Mol. Phylogenet. Evol.">
        <title>Genome-scale phylogeny and comparative genomics of the fungal order Sordariales.</title>
        <authorList>
            <person name="Hensen N."/>
            <person name="Bonometti L."/>
            <person name="Westerberg I."/>
            <person name="Brannstrom I.O."/>
            <person name="Guillou S."/>
            <person name="Cros-Aarteil S."/>
            <person name="Calhoun S."/>
            <person name="Haridas S."/>
            <person name="Kuo A."/>
            <person name="Mondo S."/>
            <person name="Pangilinan J."/>
            <person name="Riley R."/>
            <person name="LaButti K."/>
            <person name="Andreopoulos B."/>
            <person name="Lipzen A."/>
            <person name="Chen C."/>
            <person name="Yan M."/>
            <person name="Daum C."/>
            <person name="Ng V."/>
            <person name="Clum A."/>
            <person name="Steindorff A."/>
            <person name="Ohm R.A."/>
            <person name="Martin F."/>
            <person name="Silar P."/>
            <person name="Natvig D.O."/>
            <person name="Lalanne C."/>
            <person name="Gautier V."/>
            <person name="Ament-Velasquez S.L."/>
            <person name="Kruys A."/>
            <person name="Hutchinson M.I."/>
            <person name="Powell A.J."/>
            <person name="Barry K."/>
            <person name="Miller A.N."/>
            <person name="Grigoriev I.V."/>
            <person name="Debuchy R."/>
            <person name="Gladieux P."/>
            <person name="Hiltunen Thoren M."/>
            <person name="Johannesson H."/>
        </authorList>
    </citation>
    <scope>NUCLEOTIDE SEQUENCE</scope>
    <source>
        <strain evidence="2">CBS 731.68</strain>
    </source>
</reference>
<evidence type="ECO:0000259" key="1">
    <source>
        <dbReference type="Pfam" id="PF06985"/>
    </source>
</evidence>
<dbReference type="InterPro" id="IPR052895">
    <property type="entry name" value="HetReg/Transcr_Mod"/>
</dbReference>
<evidence type="ECO:0000313" key="3">
    <source>
        <dbReference type="Proteomes" id="UP001302602"/>
    </source>
</evidence>
<feature type="domain" description="Heterokaryon incompatibility" evidence="1">
    <location>
        <begin position="1"/>
        <end position="85"/>
    </location>
</feature>
<comment type="caution">
    <text evidence="2">The sequence shown here is derived from an EMBL/GenBank/DDBJ whole genome shotgun (WGS) entry which is preliminary data.</text>
</comment>
<dbReference type="EMBL" id="MU853227">
    <property type="protein sequence ID" value="KAK4124589.1"/>
    <property type="molecule type" value="Genomic_DNA"/>
</dbReference>
<dbReference type="InterPro" id="IPR010730">
    <property type="entry name" value="HET"/>
</dbReference>
<dbReference type="RefSeq" id="XP_062648360.1">
    <property type="nucleotide sequence ID" value="XM_062788783.1"/>
</dbReference>
<dbReference type="AlphaFoldDB" id="A0AAN6U1S4"/>
<protein>
    <submittedName>
        <fullName evidence="2">HET-domain-containing protein</fullName>
    </submittedName>
</protein>
<dbReference type="PANTHER" id="PTHR24148:SF73">
    <property type="entry name" value="HET DOMAIN PROTEIN (AFU_ORTHOLOGUE AFUA_8G01020)"/>
    <property type="match status" value="1"/>
</dbReference>
<feature type="non-terminal residue" evidence="2">
    <location>
        <position position="1"/>
    </location>
</feature>
<keyword evidence="3" id="KW-1185">Reference proteome</keyword>
<dbReference type="PANTHER" id="PTHR24148">
    <property type="entry name" value="ANKYRIN REPEAT DOMAIN-CONTAINING PROTEIN 39 HOMOLOG-RELATED"/>
    <property type="match status" value="1"/>
</dbReference>